<dbReference type="EMBL" id="JACJMO010000019">
    <property type="protein sequence ID" value="MBM6858176.1"/>
    <property type="molecule type" value="Genomic_DNA"/>
</dbReference>
<gene>
    <name evidence="2" type="ORF">H6D15_11295</name>
</gene>
<dbReference type="RefSeq" id="WP_204972491.1">
    <property type="nucleotide sequence ID" value="NZ_JAAZTS010000019.1"/>
</dbReference>
<feature type="signal peptide" evidence="1">
    <location>
        <begin position="1"/>
        <end position="25"/>
    </location>
</feature>
<dbReference type="AlphaFoldDB" id="A0AA40ZUH8"/>
<feature type="chain" id="PRO_5041465907" evidence="1">
    <location>
        <begin position="26"/>
        <end position="100"/>
    </location>
</feature>
<dbReference type="InterPro" id="IPR032618">
    <property type="entry name" value="DUF4884"/>
</dbReference>
<accession>A0AA40ZUH8</accession>
<dbReference type="PROSITE" id="PS51257">
    <property type="entry name" value="PROKAR_LIPOPROTEIN"/>
    <property type="match status" value="1"/>
</dbReference>
<comment type="caution">
    <text evidence="2">The sequence shown here is derived from an EMBL/GenBank/DDBJ whole genome shotgun (WGS) entry which is preliminary data.</text>
</comment>
<keyword evidence="3" id="KW-1185">Reference proteome</keyword>
<proteinExistence type="predicted"/>
<protein>
    <submittedName>
        <fullName evidence="2">DUF4884 domain-containing protein</fullName>
    </submittedName>
</protein>
<organism evidence="2 3">
    <name type="scientific">Caecibacteroides pullorum</name>
    <dbReference type="NCBI Taxonomy" id="2725562"/>
    <lineage>
        <taxon>Bacteria</taxon>
        <taxon>Pseudomonadati</taxon>
        <taxon>Bacteroidota</taxon>
        <taxon>Bacteroidia</taxon>
        <taxon>Bacteroidales</taxon>
        <taxon>Bacteroidaceae</taxon>
        <taxon>Caecibacteroides</taxon>
    </lineage>
</organism>
<evidence type="ECO:0000256" key="1">
    <source>
        <dbReference type="SAM" id="SignalP"/>
    </source>
</evidence>
<dbReference type="Proteomes" id="UP000698924">
    <property type="component" value="Unassembled WGS sequence"/>
</dbReference>
<evidence type="ECO:0000313" key="3">
    <source>
        <dbReference type="Proteomes" id="UP000698924"/>
    </source>
</evidence>
<sequence>MKKNLSSLLLLALACICFSACFVQRSVSVDKAANNPDYTVSYLFEHDGCRVYRFYDTYSSSYVYFTTQGDVTAIPNDSTRQQTVTYRQWNDSVFTKKAEQ</sequence>
<reference evidence="2 3" key="1">
    <citation type="journal article" date="2021" name="Sci. Rep.">
        <title>The distribution of antibiotic resistance genes in chicken gut microbiota commensals.</title>
        <authorList>
            <person name="Juricova H."/>
            <person name="Matiasovicova J."/>
            <person name="Kubasova T."/>
            <person name="Cejkova D."/>
            <person name="Rychlik I."/>
        </authorList>
    </citation>
    <scope>NUCLEOTIDE SEQUENCE [LARGE SCALE GENOMIC DNA]</scope>
    <source>
        <strain evidence="2 3">An421</strain>
    </source>
</reference>
<dbReference type="Pfam" id="PF16225">
    <property type="entry name" value="DUF4884"/>
    <property type="match status" value="1"/>
</dbReference>
<name>A0AA40ZUH8_9BACT</name>
<keyword evidence="1" id="KW-0732">Signal</keyword>
<evidence type="ECO:0000313" key="2">
    <source>
        <dbReference type="EMBL" id="MBM6858176.1"/>
    </source>
</evidence>